<dbReference type="InterPro" id="IPR001911">
    <property type="entry name" value="Ribosomal_bS21"/>
</dbReference>
<dbReference type="InterPro" id="IPR052837">
    <property type="entry name" value="Mitoribosomal_bS21"/>
</dbReference>
<keyword evidence="6" id="KW-1185">Reference proteome</keyword>
<reference evidence="6" key="2">
    <citation type="submission" date="2015-01" db="EMBL/GenBank/DDBJ databases">
        <title>Evolutionary Origins and Diversification of the Mycorrhizal Mutualists.</title>
        <authorList>
            <consortium name="DOE Joint Genome Institute"/>
            <consortium name="Mycorrhizal Genomics Consortium"/>
            <person name="Kohler A."/>
            <person name="Kuo A."/>
            <person name="Nagy L.G."/>
            <person name="Floudas D."/>
            <person name="Copeland A."/>
            <person name="Barry K.W."/>
            <person name="Cichocki N."/>
            <person name="Veneault-Fourrey C."/>
            <person name="LaButti K."/>
            <person name="Lindquist E.A."/>
            <person name="Lipzen A."/>
            <person name="Lundell T."/>
            <person name="Morin E."/>
            <person name="Murat C."/>
            <person name="Riley R."/>
            <person name="Ohm R."/>
            <person name="Sun H."/>
            <person name="Tunlid A."/>
            <person name="Henrissat B."/>
            <person name="Grigoriev I.V."/>
            <person name="Hibbett D.S."/>
            <person name="Martin F."/>
        </authorList>
    </citation>
    <scope>NUCLEOTIDE SEQUENCE [LARGE SCALE GENOMIC DNA]</scope>
    <source>
        <strain evidence="6">Zn</strain>
    </source>
</reference>
<gene>
    <name evidence="5" type="ORF">OIDMADRAFT_175038</name>
</gene>
<dbReference type="InParanoid" id="A0A0C3HZB8"/>
<dbReference type="AlphaFoldDB" id="A0A0C3HZB8"/>
<evidence type="ECO:0000313" key="5">
    <source>
        <dbReference type="EMBL" id="KIN08170.1"/>
    </source>
</evidence>
<keyword evidence="3" id="KW-0687">Ribonucleoprotein</keyword>
<name>A0A0C3HZB8_OIDMZ</name>
<dbReference type="PANTHER" id="PTHR41237:SF1">
    <property type="entry name" value="SMALL RIBOSOMAL SUBUNIT PROTEIN BS21M"/>
    <property type="match status" value="1"/>
</dbReference>
<dbReference type="OrthoDB" id="2501249at2759"/>
<dbReference type="Proteomes" id="UP000054321">
    <property type="component" value="Unassembled WGS sequence"/>
</dbReference>
<reference evidence="5 6" key="1">
    <citation type="submission" date="2014-04" db="EMBL/GenBank/DDBJ databases">
        <authorList>
            <consortium name="DOE Joint Genome Institute"/>
            <person name="Kuo A."/>
            <person name="Martino E."/>
            <person name="Perotto S."/>
            <person name="Kohler A."/>
            <person name="Nagy L.G."/>
            <person name="Floudas D."/>
            <person name="Copeland A."/>
            <person name="Barry K.W."/>
            <person name="Cichocki N."/>
            <person name="Veneault-Fourrey C."/>
            <person name="LaButti K."/>
            <person name="Lindquist E.A."/>
            <person name="Lipzen A."/>
            <person name="Lundell T."/>
            <person name="Morin E."/>
            <person name="Murat C."/>
            <person name="Sun H."/>
            <person name="Tunlid A."/>
            <person name="Henrissat B."/>
            <person name="Grigoriev I.V."/>
            <person name="Hibbett D.S."/>
            <person name="Martin F."/>
            <person name="Nordberg H.P."/>
            <person name="Cantor M.N."/>
            <person name="Hua S.X."/>
        </authorList>
    </citation>
    <scope>NUCLEOTIDE SEQUENCE [LARGE SCALE GENOMIC DNA]</scope>
    <source>
        <strain evidence="5 6">Zn</strain>
    </source>
</reference>
<evidence type="ECO:0000256" key="4">
    <source>
        <dbReference type="SAM" id="MobiDB-lite"/>
    </source>
</evidence>
<comment type="similarity">
    <text evidence="1">Belongs to the bacterial ribosomal protein bS21 family.</text>
</comment>
<feature type="region of interest" description="Disordered" evidence="4">
    <location>
        <begin position="65"/>
        <end position="84"/>
    </location>
</feature>
<keyword evidence="2" id="KW-0689">Ribosomal protein</keyword>
<evidence type="ECO:0000256" key="2">
    <source>
        <dbReference type="ARBA" id="ARBA00022980"/>
    </source>
</evidence>
<dbReference type="STRING" id="913774.A0A0C3HZB8"/>
<dbReference type="PANTHER" id="PTHR41237">
    <property type="entry name" value="37S RIBOSOMAL PROTEIN MRP21, MITOCHONDRIAL"/>
    <property type="match status" value="1"/>
</dbReference>
<dbReference type="GO" id="GO:0070124">
    <property type="term" value="P:mitochondrial translational initiation"/>
    <property type="evidence" value="ECO:0007669"/>
    <property type="project" value="TreeGrafter"/>
</dbReference>
<dbReference type="EMBL" id="KN832870">
    <property type="protein sequence ID" value="KIN08170.1"/>
    <property type="molecule type" value="Genomic_DNA"/>
</dbReference>
<sequence>MEVRKVVDTLLRCQSSPLADLLVSAPSLRWQARRQLTSRRSPPLSQRRTFIATTPEYAIKPIATTAASSSSSEHDKASAEKRQPANANIEKAAHDLGWLQGGSNFRYGAFPHAQGQTRVNPERELTMNNGNSADDILTSVNSTFSSFGNRPSGGIDLSRMQNPPSQNRPESAVDMMSAITTMLPKPEKIPVRLSPSTGRSVAIQGNVDVARGFRLMERTCSQNNVKRDSMNQRYHERRGQKKKRMRGVRWRAKFMEGFKATVSRVKKLKKQGW</sequence>
<dbReference type="GO" id="GO:0005763">
    <property type="term" value="C:mitochondrial small ribosomal subunit"/>
    <property type="evidence" value="ECO:0007669"/>
    <property type="project" value="TreeGrafter"/>
</dbReference>
<organism evidence="5 6">
    <name type="scientific">Oidiodendron maius (strain Zn)</name>
    <dbReference type="NCBI Taxonomy" id="913774"/>
    <lineage>
        <taxon>Eukaryota</taxon>
        <taxon>Fungi</taxon>
        <taxon>Dikarya</taxon>
        <taxon>Ascomycota</taxon>
        <taxon>Pezizomycotina</taxon>
        <taxon>Leotiomycetes</taxon>
        <taxon>Leotiomycetes incertae sedis</taxon>
        <taxon>Myxotrichaceae</taxon>
        <taxon>Oidiodendron</taxon>
    </lineage>
</organism>
<evidence type="ECO:0000256" key="3">
    <source>
        <dbReference type="ARBA" id="ARBA00023274"/>
    </source>
</evidence>
<proteinExistence type="inferred from homology"/>
<dbReference type="GO" id="GO:0003735">
    <property type="term" value="F:structural constituent of ribosome"/>
    <property type="evidence" value="ECO:0007669"/>
    <property type="project" value="InterPro"/>
</dbReference>
<feature type="compositionally biased region" description="Basic and acidic residues" evidence="4">
    <location>
        <begin position="72"/>
        <end position="83"/>
    </location>
</feature>
<evidence type="ECO:0000256" key="1">
    <source>
        <dbReference type="ARBA" id="ARBA00006640"/>
    </source>
</evidence>
<dbReference type="HOGENOM" id="CLU_1034899_0_0_1"/>
<evidence type="ECO:0000313" key="6">
    <source>
        <dbReference type="Proteomes" id="UP000054321"/>
    </source>
</evidence>
<dbReference type="Pfam" id="PF01165">
    <property type="entry name" value="Ribosomal_S21"/>
    <property type="match status" value="1"/>
</dbReference>
<protein>
    <submittedName>
        <fullName evidence="5">Uncharacterized protein</fullName>
    </submittedName>
</protein>
<accession>A0A0C3HZB8</accession>